<gene>
    <name evidence="1" type="ORF">LX03_07755</name>
</gene>
<protein>
    <submittedName>
        <fullName evidence="1">Uncharacterized protein</fullName>
    </submittedName>
</protein>
<reference evidence="1 2" key="1">
    <citation type="submission" date="2014-09" db="EMBL/GenBank/DDBJ databases">
        <title>Lactobacillus mucosae CRL573 Genome Sequencing.</title>
        <authorList>
            <person name="Bleckwedel J."/>
            <person name="Teran L.C."/>
            <person name="Bonacina J."/>
            <person name="Saavedra L."/>
            <person name="Mozzi F.B."/>
            <person name="Raya R.R."/>
        </authorList>
    </citation>
    <scope>NUCLEOTIDE SEQUENCE [LARGE SCALE GENOMIC DNA]</scope>
    <source>
        <strain evidence="1 2">CRL573</strain>
    </source>
</reference>
<dbReference type="EMBL" id="JROC01000035">
    <property type="protein sequence ID" value="KGL66522.1"/>
    <property type="molecule type" value="Genomic_DNA"/>
</dbReference>
<organism evidence="1 2">
    <name type="scientific">Limosilactobacillus mucosae</name>
    <name type="common">Lactobacillus mucosae</name>
    <dbReference type="NCBI Taxonomy" id="97478"/>
    <lineage>
        <taxon>Bacteria</taxon>
        <taxon>Bacillati</taxon>
        <taxon>Bacillota</taxon>
        <taxon>Bacilli</taxon>
        <taxon>Lactobacillales</taxon>
        <taxon>Lactobacillaceae</taxon>
        <taxon>Limosilactobacillus</taxon>
    </lineage>
</organism>
<name>A0A099YAT1_LIMMU</name>
<proteinExistence type="predicted"/>
<dbReference type="AlphaFoldDB" id="A0A099YAT1"/>
<evidence type="ECO:0000313" key="2">
    <source>
        <dbReference type="Proteomes" id="UP000030001"/>
    </source>
</evidence>
<dbReference type="Proteomes" id="UP000030001">
    <property type="component" value="Unassembled WGS sequence"/>
</dbReference>
<sequence length="335" mass="38571">MKFSKIFKDQLDHCYAIMRMNAKGRDFLVVASEEAQPCYAYDLDNDFARTTVWPNVGGTMTMVQIPDTLNFLATQRFYPGFNSPNCRIVKETWNGKDWDQKIIGEFPYVHRFDIIPKQSGKGYWYVGCSIANSKKDVDDWSDPGKVWVGEYDDEQEKIINQHALDIRITKNHGYKRMNGYSFITGVEGIFKLNWPVDGKDWKIEQLTDYETSDIFSADINQDGKNEYLTIEGFHGPYLRISDSEFNQISRSDAKTPFGHAIWGGRIGNREYFIFGWRAGKQDLELITSDHLDSQLIDEKVGPSNVLVYEKNGRQYLFSANREVSEVAVYAIDTEG</sequence>
<comment type="caution">
    <text evidence="1">The sequence shown here is derived from an EMBL/GenBank/DDBJ whole genome shotgun (WGS) entry which is preliminary data.</text>
</comment>
<accession>A0A099YAT1</accession>
<evidence type="ECO:0000313" key="1">
    <source>
        <dbReference type="EMBL" id="KGL66522.1"/>
    </source>
</evidence>